<accession>A0A2P7EDW5</accession>
<evidence type="ECO:0000313" key="3">
    <source>
        <dbReference type="EMBL" id="PSI01422.1"/>
    </source>
</evidence>
<evidence type="ECO:0000313" key="4">
    <source>
        <dbReference type="Proteomes" id="UP000240206"/>
    </source>
</evidence>
<feature type="transmembrane region" description="Helical" evidence="1">
    <location>
        <begin position="37"/>
        <end position="57"/>
    </location>
</feature>
<dbReference type="Proteomes" id="UP000240206">
    <property type="component" value="Unassembled WGS sequence"/>
</dbReference>
<feature type="transmembrane region" description="Helical" evidence="1">
    <location>
        <begin position="12"/>
        <end position="31"/>
    </location>
</feature>
<sequence length="65" mass="7597">MAHPFWSLKPWWCQPWTILLTGTVAITTSWLVLHIWWLTAAIAVLVLAWWCLFLLIVPNITPVEQ</sequence>
<dbReference type="InterPro" id="IPR046625">
    <property type="entry name" value="DUF6737"/>
</dbReference>
<dbReference type="PANTHER" id="PTHR36046">
    <property type="entry name" value="PROTEIN, PUTATIVE-RELATED"/>
    <property type="match status" value="1"/>
</dbReference>
<keyword evidence="1" id="KW-0472">Membrane</keyword>
<protein>
    <recommendedName>
        <fullName evidence="2">DUF6737 domain-containing protein</fullName>
    </recommendedName>
</protein>
<dbReference type="RefSeq" id="WP_106500070.1">
    <property type="nucleotide sequence ID" value="NZ_PXVC01000031.1"/>
</dbReference>
<dbReference type="STRING" id="1910958.BTM30_01900"/>
<name>A0A2P7EDW5_9SYNE</name>
<evidence type="ECO:0000256" key="1">
    <source>
        <dbReference type="SAM" id="Phobius"/>
    </source>
</evidence>
<gene>
    <name evidence="3" type="ORF">C7K08_07745</name>
</gene>
<comment type="caution">
    <text evidence="3">The sequence shown here is derived from an EMBL/GenBank/DDBJ whole genome shotgun (WGS) entry which is preliminary data.</text>
</comment>
<proteinExistence type="predicted"/>
<keyword evidence="1" id="KW-1133">Transmembrane helix</keyword>
<feature type="domain" description="DUF6737" evidence="2">
    <location>
        <begin position="5"/>
        <end position="59"/>
    </location>
</feature>
<keyword evidence="1" id="KW-0812">Transmembrane</keyword>
<keyword evidence="4" id="KW-1185">Reference proteome</keyword>
<dbReference type="EMBL" id="PXVC01000031">
    <property type="protein sequence ID" value="PSI01422.1"/>
    <property type="molecule type" value="Genomic_DNA"/>
</dbReference>
<dbReference type="PANTHER" id="PTHR36046:SF1">
    <property type="entry name" value="DUF6737 DOMAIN-CONTAINING PROTEIN"/>
    <property type="match status" value="1"/>
</dbReference>
<evidence type="ECO:0000259" key="2">
    <source>
        <dbReference type="Pfam" id="PF20522"/>
    </source>
</evidence>
<dbReference type="AlphaFoldDB" id="A0A2P7EDW5"/>
<reference evidence="4" key="1">
    <citation type="submission" date="2018-03" db="EMBL/GenBank/DDBJ databases">
        <title>Ecological and genomic features of two cosmopolitan and abundant freshwater picocyanobacteria.</title>
        <authorList>
            <person name="Cabello-Yeves P.J."/>
            <person name="Picazo A."/>
            <person name="Camacho A."/>
            <person name="Callieri C."/>
            <person name="Rosselli R."/>
            <person name="Roda-Garcia J."/>
            <person name="Coutinho F.H."/>
            <person name="Rodriguez-Valera F."/>
        </authorList>
    </citation>
    <scope>NUCLEOTIDE SEQUENCE [LARGE SCALE GENOMIC DNA]</scope>
    <source>
        <strain evidence="4">Tous</strain>
    </source>
</reference>
<dbReference type="Pfam" id="PF20522">
    <property type="entry name" value="DUF6737"/>
    <property type="match status" value="1"/>
</dbReference>
<organism evidence="3 4">
    <name type="scientific">Synechococcus lacustris str. Tous</name>
    <dbReference type="NCBI Taxonomy" id="1910958"/>
    <lineage>
        <taxon>Bacteria</taxon>
        <taxon>Bacillati</taxon>
        <taxon>Cyanobacteriota</taxon>
        <taxon>Cyanophyceae</taxon>
        <taxon>Synechococcales</taxon>
        <taxon>Synechococcaceae</taxon>
        <taxon>Synechococcus</taxon>
    </lineage>
</organism>